<evidence type="ECO:0000259" key="5">
    <source>
        <dbReference type="PROSITE" id="PS51935"/>
    </source>
</evidence>
<protein>
    <submittedName>
        <fullName evidence="6">NlpC/P60 family protein</fullName>
    </submittedName>
</protein>
<gene>
    <name evidence="6" type="ORF">FA046_07590</name>
</gene>
<dbReference type="EMBL" id="SWBP01000002">
    <property type="protein sequence ID" value="TKB98968.1"/>
    <property type="molecule type" value="Genomic_DNA"/>
</dbReference>
<dbReference type="Gene3D" id="3.90.1720.10">
    <property type="entry name" value="endopeptidase domain like (from Nostoc punctiforme)"/>
    <property type="match status" value="1"/>
</dbReference>
<comment type="similarity">
    <text evidence="1">Belongs to the peptidase C40 family.</text>
</comment>
<evidence type="ECO:0000256" key="1">
    <source>
        <dbReference type="ARBA" id="ARBA00007074"/>
    </source>
</evidence>
<keyword evidence="4" id="KW-0788">Thiol protease</keyword>
<dbReference type="Proteomes" id="UP000308181">
    <property type="component" value="Unassembled WGS sequence"/>
</dbReference>
<dbReference type="AlphaFoldDB" id="A0A4U1C091"/>
<dbReference type="InterPro" id="IPR051202">
    <property type="entry name" value="Peptidase_C40"/>
</dbReference>
<organism evidence="6 7">
    <name type="scientific">Pedobacter cryophilus</name>
    <dbReference type="NCBI Taxonomy" id="2571271"/>
    <lineage>
        <taxon>Bacteria</taxon>
        <taxon>Pseudomonadati</taxon>
        <taxon>Bacteroidota</taxon>
        <taxon>Sphingobacteriia</taxon>
        <taxon>Sphingobacteriales</taxon>
        <taxon>Sphingobacteriaceae</taxon>
        <taxon>Pedobacter</taxon>
    </lineage>
</organism>
<dbReference type="InterPro" id="IPR038765">
    <property type="entry name" value="Papain-like_cys_pep_sf"/>
</dbReference>
<dbReference type="GO" id="GO:0008234">
    <property type="term" value="F:cysteine-type peptidase activity"/>
    <property type="evidence" value="ECO:0007669"/>
    <property type="project" value="UniProtKB-KW"/>
</dbReference>
<evidence type="ECO:0000313" key="6">
    <source>
        <dbReference type="EMBL" id="TKB98968.1"/>
    </source>
</evidence>
<keyword evidence="2" id="KW-0645">Protease</keyword>
<evidence type="ECO:0000256" key="2">
    <source>
        <dbReference type="ARBA" id="ARBA00022670"/>
    </source>
</evidence>
<dbReference type="GO" id="GO:0006508">
    <property type="term" value="P:proteolysis"/>
    <property type="evidence" value="ECO:0007669"/>
    <property type="project" value="UniProtKB-KW"/>
</dbReference>
<name>A0A4U1C091_9SPHI</name>
<dbReference type="OrthoDB" id="9807055at2"/>
<dbReference type="InterPro" id="IPR000064">
    <property type="entry name" value="NLP_P60_dom"/>
</dbReference>
<keyword evidence="7" id="KW-1185">Reference proteome</keyword>
<dbReference type="PROSITE" id="PS51935">
    <property type="entry name" value="NLPC_P60"/>
    <property type="match status" value="1"/>
</dbReference>
<proteinExistence type="inferred from homology"/>
<evidence type="ECO:0000313" key="7">
    <source>
        <dbReference type="Proteomes" id="UP000308181"/>
    </source>
</evidence>
<feature type="domain" description="NlpC/P60" evidence="5">
    <location>
        <begin position="78"/>
        <end position="208"/>
    </location>
</feature>
<dbReference type="SUPFAM" id="SSF54001">
    <property type="entry name" value="Cysteine proteinases"/>
    <property type="match status" value="1"/>
</dbReference>
<dbReference type="PANTHER" id="PTHR47053:SF1">
    <property type="entry name" value="MUREIN DD-ENDOPEPTIDASE MEPH-RELATED"/>
    <property type="match status" value="1"/>
</dbReference>
<dbReference type="PROSITE" id="PS51257">
    <property type="entry name" value="PROKAR_LIPOPROTEIN"/>
    <property type="match status" value="1"/>
</dbReference>
<evidence type="ECO:0000256" key="3">
    <source>
        <dbReference type="ARBA" id="ARBA00022801"/>
    </source>
</evidence>
<comment type="caution">
    <text evidence="6">The sequence shown here is derived from an EMBL/GenBank/DDBJ whole genome shotgun (WGS) entry which is preliminary data.</text>
</comment>
<dbReference type="PANTHER" id="PTHR47053">
    <property type="entry name" value="MUREIN DD-ENDOPEPTIDASE MEPH-RELATED"/>
    <property type="match status" value="1"/>
</dbReference>
<evidence type="ECO:0000256" key="4">
    <source>
        <dbReference type="ARBA" id="ARBA00022807"/>
    </source>
</evidence>
<keyword evidence="3" id="KW-0378">Hydrolase</keyword>
<dbReference type="RefSeq" id="WP_136825781.1">
    <property type="nucleotide sequence ID" value="NZ_SWBP01000002.1"/>
</dbReference>
<accession>A0A4U1C091</accession>
<sequence>MIFSVIKKIAFAGLFLSLLLSCDENRKKSNVIAAKQTILDTAQTAIIIEDTVVNTVVIDTIIKKADSIPLKTPVFAPKTDALALVAFAKTLLKTPYVYGGKDPQTGFDNAGFISYVFNHFGVVVPTSTASFSNVGRPIPLTEASAGDLILFSRSDSTKKVIGYIGITTTEKGMPIEFIYATSGKVKGVTISPLNSYYQKRLIAVRSLFK</sequence>
<dbReference type="Pfam" id="PF00877">
    <property type="entry name" value="NLPC_P60"/>
    <property type="match status" value="1"/>
</dbReference>
<reference evidence="6 7" key="1">
    <citation type="submission" date="2019-04" db="EMBL/GenBank/DDBJ databases">
        <title>Pedobacter sp. AR-3-17 sp. nov., isolated from Arctic soil.</title>
        <authorList>
            <person name="Dahal R.H."/>
            <person name="Kim D.-U."/>
        </authorList>
    </citation>
    <scope>NUCLEOTIDE SEQUENCE [LARGE SCALE GENOMIC DNA]</scope>
    <source>
        <strain evidence="6 7">AR-3-17</strain>
    </source>
</reference>